<accession>A0ABQ1H6J5</accession>
<organism evidence="8 9">
    <name type="scientific">Sphingomonas psychrolutea</name>
    <dbReference type="NCBI Taxonomy" id="1259676"/>
    <lineage>
        <taxon>Bacteria</taxon>
        <taxon>Pseudomonadati</taxon>
        <taxon>Pseudomonadota</taxon>
        <taxon>Alphaproteobacteria</taxon>
        <taxon>Sphingomonadales</taxon>
        <taxon>Sphingomonadaceae</taxon>
        <taxon>Sphingomonas</taxon>
    </lineage>
</organism>
<dbReference type="InterPro" id="IPR003660">
    <property type="entry name" value="HAMP_dom"/>
</dbReference>
<dbReference type="EMBL" id="BMDW01000026">
    <property type="protein sequence ID" value="GGA59531.1"/>
    <property type="molecule type" value="Genomic_DNA"/>
</dbReference>
<dbReference type="PANTHER" id="PTHR43531:SF11">
    <property type="entry name" value="METHYL-ACCEPTING CHEMOTAXIS PROTEIN 3"/>
    <property type="match status" value="1"/>
</dbReference>
<dbReference type="PROSITE" id="PS50111">
    <property type="entry name" value="CHEMOTAXIS_TRANSDUC_2"/>
    <property type="match status" value="1"/>
</dbReference>
<dbReference type="InterPro" id="IPR051310">
    <property type="entry name" value="MCP_chemotaxis"/>
</dbReference>
<feature type="coiled-coil region" evidence="4">
    <location>
        <begin position="303"/>
        <end position="330"/>
    </location>
</feature>
<evidence type="ECO:0000256" key="1">
    <source>
        <dbReference type="ARBA" id="ARBA00022500"/>
    </source>
</evidence>
<feature type="domain" description="HAMP" evidence="7">
    <location>
        <begin position="125"/>
        <end position="171"/>
    </location>
</feature>
<gene>
    <name evidence="8" type="ORF">GCM10011395_32300</name>
</gene>
<dbReference type="PANTHER" id="PTHR43531">
    <property type="entry name" value="PROTEIN ICFG"/>
    <property type="match status" value="1"/>
</dbReference>
<dbReference type="InterPro" id="IPR004090">
    <property type="entry name" value="Chemotax_Me-accpt_rcpt"/>
</dbReference>
<dbReference type="Pfam" id="PF00015">
    <property type="entry name" value="MCPsignal"/>
    <property type="match status" value="1"/>
</dbReference>
<comment type="caution">
    <text evidence="8">The sequence shown here is derived from an EMBL/GenBank/DDBJ whole genome shotgun (WGS) entry which is preliminary data.</text>
</comment>
<evidence type="ECO:0000256" key="4">
    <source>
        <dbReference type="SAM" id="Coils"/>
    </source>
</evidence>
<feature type="domain" description="Methyl-accepting transducer" evidence="6">
    <location>
        <begin position="176"/>
        <end position="405"/>
    </location>
</feature>
<dbReference type="Pfam" id="PF00672">
    <property type="entry name" value="HAMP"/>
    <property type="match status" value="1"/>
</dbReference>
<dbReference type="SMART" id="SM00283">
    <property type="entry name" value="MA"/>
    <property type="match status" value="1"/>
</dbReference>
<evidence type="ECO:0000313" key="8">
    <source>
        <dbReference type="EMBL" id="GGA59531.1"/>
    </source>
</evidence>
<dbReference type="SMART" id="SM00304">
    <property type="entry name" value="HAMP"/>
    <property type="match status" value="2"/>
</dbReference>
<evidence type="ECO:0000256" key="3">
    <source>
        <dbReference type="PROSITE-ProRule" id="PRU00284"/>
    </source>
</evidence>
<feature type="compositionally biased region" description="Basic and acidic residues" evidence="5">
    <location>
        <begin position="457"/>
        <end position="468"/>
    </location>
</feature>
<keyword evidence="4" id="KW-0175">Coiled coil</keyword>
<evidence type="ECO:0000259" key="6">
    <source>
        <dbReference type="PROSITE" id="PS50111"/>
    </source>
</evidence>
<evidence type="ECO:0008006" key="10">
    <source>
        <dbReference type="Google" id="ProtNLM"/>
    </source>
</evidence>
<keyword evidence="9" id="KW-1185">Reference proteome</keyword>
<keyword evidence="3" id="KW-0807">Transducer</keyword>
<evidence type="ECO:0000313" key="9">
    <source>
        <dbReference type="Proteomes" id="UP000618591"/>
    </source>
</evidence>
<dbReference type="PRINTS" id="PR00260">
    <property type="entry name" value="CHEMTRNSDUCR"/>
</dbReference>
<protein>
    <recommendedName>
        <fullName evidence="10">Methyl-accepting chemotaxis protein</fullName>
    </recommendedName>
</protein>
<sequence length="468" mass="48503">MRWFKEAAPIRLKLLVAFGLLWSLTILAAVAPVLFGGAAVWIIGASVTAISGLACVVFREAIAGPYVATVVRMEALAAGDLTSPIQFTNYTDCVGRLTRAMFTFKEAAATQIAQNAEAERNSDVVRTMSNNMEKLADGDLTADITADFPASYAALKASFNQALSNLRTVIGGVSNGADAIRTGSSEIALASEDLAKRTESNAANLEETSAALVQIEGRLKASATAAQGTVARADRAIASVGSGRATAEMAMAAMTRVSGSAKGIDDVIEGLDKIAFQTRVLAMNAAVEAGRAGDAGRGFAVVADLVSALAMRAEEEAKRAREQLSVTQTEIVTAVQAVEKVDGAFSDISGDVAEVHKLLADMTNDNIAQSAAISEISSAVGSMDKATQQNAAMVEETSAAAHNLTVEVAALADQAAKFRLDSSHPTARVTAVPVKAKSAPASRAATANGSKLNGHGRAPERAEEWANF</sequence>
<dbReference type="SUPFAM" id="SSF58104">
    <property type="entry name" value="Methyl-accepting chemotaxis protein (MCP) signaling domain"/>
    <property type="match status" value="1"/>
</dbReference>
<comment type="similarity">
    <text evidence="2">Belongs to the methyl-accepting chemotaxis (MCP) protein family.</text>
</comment>
<evidence type="ECO:0000256" key="2">
    <source>
        <dbReference type="ARBA" id="ARBA00029447"/>
    </source>
</evidence>
<feature type="domain" description="HAMP" evidence="7">
    <location>
        <begin position="60"/>
        <end position="113"/>
    </location>
</feature>
<dbReference type="InterPro" id="IPR004089">
    <property type="entry name" value="MCPsignal_dom"/>
</dbReference>
<proteinExistence type="inferred from homology"/>
<dbReference type="Gene3D" id="6.10.340.10">
    <property type="match status" value="1"/>
</dbReference>
<name>A0ABQ1H6J5_9SPHN</name>
<dbReference type="Gene3D" id="1.10.287.950">
    <property type="entry name" value="Methyl-accepting chemotaxis protein"/>
    <property type="match status" value="1"/>
</dbReference>
<evidence type="ECO:0000259" key="7">
    <source>
        <dbReference type="PROSITE" id="PS50885"/>
    </source>
</evidence>
<dbReference type="PROSITE" id="PS50885">
    <property type="entry name" value="HAMP"/>
    <property type="match status" value="2"/>
</dbReference>
<keyword evidence="1" id="KW-0145">Chemotaxis</keyword>
<feature type="region of interest" description="Disordered" evidence="5">
    <location>
        <begin position="440"/>
        <end position="468"/>
    </location>
</feature>
<reference evidence="9" key="1">
    <citation type="journal article" date="2019" name="Int. J. Syst. Evol. Microbiol.">
        <title>The Global Catalogue of Microorganisms (GCM) 10K type strain sequencing project: providing services to taxonomists for standard genome sequencing and annotation.</title>
        <authorList>
            <consortium name="The Broad Institute Genomics Platform"/>
            <consortium name="The Broad Institute Genome Sequencing Center for Infectious Disease"/>
            <person name="Wu L."/>
            <person name="Ma J."/>
        </authorList>
    </citation>
    <scope>NUCLEOTIDE SEQUENCE [LARGE SCALE GENOMIC DNA]</scope>
    <source>
        <strain evidence="9">CGMCC 1.10106</strain>
    </source>
</reference>
<evidence type="ECO:0000256" key="5">
    <source>
        <dbReference type="SAM" id="MobiDB-lite"/>
    </source>
</evidence>
<dbReference type="Proteomes" id="UP000618591">
    <property type="component" value="Unassembled WGS sequence"/>
</dbReference>